<keyword evidence="3" id="KW-1185">Reference proteome</keyword>
<dbReference type="CDD" id="cd00093">
    <property type="entry name" value="HTH_XRE"/>
    <property type="match status" value="1"/>
</dbReference>
<dbReference type="InterPro" id="IPR001387">
    <property type="entry name" value="Cro/C1-type_HTH"/>
</dbReference>
<dbReference type="EMBL" id="CYHB01000001">
    <property type="protein sequence ID" value="CUA83165.1"/>
    <property type="molecule type" value="Genomic_DNA"/>
</dbReference>
<dbReference type="Gene3D" id="1.10.260.40">
    <property type="entry name" value="lambda repressor-like DNA-binding domains"/>
    <property type="match status" value="1"/>
</dbReference>
<dbReference type="PROSITE" id="PS50943">
    <property type="entry name" value="HTH_CROC1"/>
    <property type="match status" value="1"/>
</dbReference>
<dbReference type="RefSeq" id="WP_055438150.1">
    <property type="nucleotide sequence ID" value="NZ_CYHB01000001.1"/>
</dbReference>
<organism evidence="2 3">
    <name type="scientific">Pseudidiomarina woesei</name>
    <dbReference type="NCBI Taxonomy" id="1381080"/>
    <lineage>
        <taxon>Bacteria</taxon>
        <taxon>Pseudomonadati</taxon>
        <taxon>Pseudomonadota</taxon>
        <taxon>Gammaproteobacteria</taxon>
        <taxon>Alteromonadales</taxon>
        <taxon>Idiomarinaceae</taxon>
        <taxon>Pseudidiomarina</taxon>
    </lineage>
</organism>
<dbReference type="OrthoDB" id="7365244at2"/>
<evidence type="ECO:0000313" key="2">
    <source>
        <dbReference type="EMBL" id="CUA83165.1"/>
    </source>
</evidence>
<dbReference type="Proteomes" id="UP000182598">
    <property type="component" value="Unassembled WGS sequence"/>
</dbReference>
<dbReference type="Pfam" id="PF01381">
    <property type="entry name" value="HTH_3"/>
    <property type="match status" value="1"/>
</dbReference>
<feature type="domain" description="HTH cro/C1-type" evidence="1">
    <location>
        <begin position="57"/>
        <end position="111"/>
    </location>
</feature>
<dbReference type="AlphaFoldDB" id="A0A0K6GX69"/>
<name>A0A0K6GX69_9GAMM</name>
<keyword evidence="2" id="KW-0238">DNA-binding</keyword>
<evidence type="ECO:0000259" key="1">
    <source>
        <dbReference type="PROSITE" id="PS50943"/>
    </source>
</evidence>
<evidence type="ECO:0000313" key="3">
    <source>
        <dbReference type="Proteomes" id="UP000182598"/>
    </source>
</evidence>
<sequence>MYHYIESGLPNVHLKNGYSIEVIDDEEYTSIDDMDGLHRVLARTIASKAMPLTNAEFKFLRIELNLSQRILGKRFGVSEQTIARYEKGQSEIPRTTDAALRSLYMESIEQNNSVSYFLDLLANYEAEQAAQEILLEEIDREWKLAG</sequence>
<reference evidence="3" key="1">
    <citation type="submission" date="2015-08" db="EMBL/GenBank/DDBJ databases">
        <authorList>
            <person name="Varghese N."/>
        </authorList>
    </citation>
    <scope>NUCLEOTIDE SEQUENCE [LARGE SCALE GENOMIC DNA]</scope>
    <source>
        <strain evidence="3">DSM 27808</strain>
    </source>
</reference>
<dbReference type="SUPFAM" id="SSF47413">
    <property type="entry name" value="lambda repressor-like DNA-binding domains"/>
    <property type="match status" value="1"/>
</dbReference>
<dbReference type="InterPro" id="IPR010982">
    <property type="entry name" value="Lambda_DNA-bd_dom_sf"/>
</dbReference>
<accession>A0A0K6GX69</accession>
<gene>
    <name evidence="2" type="ORF">Ga0061064_0459</name>
</gene>
<proteinExistence type="predicted"/>
<protein>
    <submittedName>
        <fullName evidence="2">DNA-binding transcriptional regulator YiaG, XRE-type HTH domain</fullName>
    </submittedName>
</protein>
<dbReference type="GO" id="GO:0003677">
    <property type="term" value="F:DNA binding"/>
    <property type="evidence" value="ECO:0007669"/>
    <property type="project" value="UniProtKB-KW"/>
</dbReference>